<dbReference type="InterPro" id="IPR001387">
    <property type="entry name" value="Cro/C1-type_HTH"/>
</dbReference>
<evidence type="ECO:0000313" key="2">
    <source>
        <dbReference type="EMBL" id="QBB69449.1"/>
    </source>
</evidence>
<accession>A0A411HG41</accession>
<dbReference type="Pfam" id="PF01381">
    <property type="entry name" value="HTH_3"/>
    <property type="match status" value="1"/>
</dbReference>
<dbReference type="OrthoDB" id="9800901at2"/>
<protein>
    <submittedName>
        <fullName evidence="2">XRE family transcriptional regulator</fullName>
    </submittedName>
</protein>
<dbReference type="GO" id="GO:0003677">
    <property type="term" value="F:DNA binding"/>
    <property type="evidence" value="ECO:0007669"/>
    <property type="project" value="InterPro"/>
</dbReference>
<reference evidence="2 3" key="1">
    <citation type="submission" date="2019-01" db="EMBL/GenBank/DDBJ databases">
        <title>Pseudolysobacter antarctica gen. nov., sp. nov., isolated from Fildes Peninsula, Antarctica.</title>
        <authorList>
            <person name="Wei Z."/>
            <person name="Peng F."/>
        </authorList>
    </citation>
    <scope>NUCLEOTIDE SEQUENCE [LARGE SCALE GENOMIC DNA]</scope>
    <source>
        <strain evidence="2 3">AQ6-296</strain>
    </source>
</reference>
<sequence length="85" mass="9607">MKRTPPRANPREVLALNLKRLRAIHGWSQDTLALEAGLDRTFVAHVERLRRNIALDNMEKLAVALGVPLAWLLEVDLASQLQDTE</sequence>
<organism evidence="2 3">
    <name type="scientific">Pseudolysobacter antarcticus</name>
    <dbReference type="NCBI Taxonomy" id="2511995"/>
    <lineage>
        <taxon>Bacteria</taxon>
        <taxon>Pseudomonadati</taxon>
        <taxon>Pseudomonadota</taxon>
        <taxon>Gammaproteobacteria</taxon>
        <taxon>Lysobacterales</taxon>
        <taxon>Rhodanobacteraceae</taxon>
        <taxon>Pseudolysobacter</taxon>
    </lineage>
</organism>
<dbReference type="PROSITE" id="PS50943">
    <property type="entry name" value="HTH_CROC1"/>
    <property type="match status" value="1"/>
</dbReference>
<gene>
    <name evidence="2" type="ORF">ELE36_03140</name>
</gene>
<dbReference type="SMART" id="SM00530">
    <property type="entry name" value="HTH_XRE"/>
    <property type="match status" value="1"/>
</dbReference>
<name>A0A411HG41_9GAMM</name>
<proteinExistence type="predicted"/>
<dbReference type="CDD" id="cd00093">
    <property type="entry name" value="HTH_XRE"/>
    <property type="match status" value="1"/>
</dbReference>
<dbReference type="Proteomes" id="UP000291562">
    <property type="component" value="Chromosome"/>
</dbReference>
<dbReference type="RefSeq" id="WP_129831706.1">
    <property type="nucleotide sequence ID" value="NZ_CP035704.1"/>
</dbReference>
<dbReference type="Gene3D" id="1.10.260.40">
    <property type="entry name" value="lambda repressor-like DNA-binding domains"/>
    <property type="match status" value="1"/>
</dbReference>
<dbReference type="KEGG" id="xbc:ELE36_03140"/>
<dbReference type="InterPro" id="IPR010982">
    <property type="entry name" value="Lambda_DNA-bd_dom_sf"/>
</dbReference>
<dbReference type="EMBL" id="CP035704">
    <property type="protein sequence ID" value="QBB69449.1"/>
    <property type="molecule type" value="Genomic_DNA"/>
</dbReference>
<keyword evidence="3" id="KW-1185">Reference proteome</keyword>
<dbReference type="SUPFAM" id="SSF47413">
    <property type="entry name" value="lambda repressor-like DNA-binding domains"/>
    <property type="match status" value="1"/>
</dbReference>
<feature type="domain" description="HTH cro/C1-type" evidence="1">
    <location>
        <begin position="18"/>
        <end position="72"/>
    </location>
</feature>
<evidence type="ECO:0000259" key="1">
    <source>
        <dbReference type="PROSITE" id="PS50943"/>
    </source>
</evidence>
<dbReference type="AlphaFoldDB" id="A0A411HG41"/>
<evidence type="ECO:0000313" key="3">
    <source>
        <dbReference type="Proteomes" id="UP000291562"/>
    </source>
</evidence>